<evidence type="ECO:0000313" key="2">
    <source>
        <dbReference type="EMBL" id="PLR30161.1"/>
    </source>
</evidence>
<evidence type="ECO:0000259" key="1">
    <source>
        <dbReference type="PROSITE" id="PS51352"/>
    </source>
</evidence>
<dbReference type="OrthoDB" id="462848at2"/>
<protein>
    <submittedName>
        <fullName evidence="2">Thiol-disulfide isomerase</fullName>
    </submittedName>
</protein>
<name>A0A2N5DTX1_9GAMM</name>
<dbReference type="InterPro" id="IPR036249">
    <property type="entry name" value="Thioredoxin-like_sf"/>
</dbReference>
<dbReference type="RefSeq" id="WP_101826746.1">
    <property type="nucleotide sequence ID" value="NZ_PJZH01000034.1"/>
</dbReference>
<sequence>MTTLILFMLALLTVLVAVLIVAFFALSRQVGVLFERITPVGAMINDNGPAIGDASPQFTLQSLNHGPVAIGGVQPKSTLVFFLSPTCPICKTLLPVVKNLRRAEGAWLNIILASDGDSEKQRAFIQQQQLGDIPYVLSQELGMAWRVAKLPFSVLISPQGIITAKGLINSREQFESLFNAHESGIESIQAYSRKPSLTANP</sequence>
<keyword evidence="3" id="KW-1185">Reference proteome</keyword>
<evidence type="ECO:0000313" key="3">
    <source>
        <dbReference type="Proteomes" id="UP000234503"/>
    </source>
</evidence>
<comment type="caution">
    <text evidence="2">The sequence shown here is derived from an EMBL/GenBank/DDBJ whole genome shotgun (WGS) entry which is preliminary data.</text>
</comment>
<dbReference type="InterPro" id="IPR000866">
    <property type="entry name" value="AhpC/TSA"/>
</dbReference>
<dbReference type="Proteomes" id="UP000234503">
    <property type="component" value="Unassembled WGS sequence"/>
</dbReference>
<dbReference type="SUPFAM" id="SSF52833">
    <property type="entry name" value="Thioredoxin-like"/>
    <property type="match status" value="1"/>
</dbReference>
<reference evidence="2 3" key="1">
    <citation type="submission" date="2017-12" db="EMBL/GenBank/DDBJ databases">
        <title>Characterization of six clinical isolates of Enterochimera gen. nov., a novel genus of the Yersiniaciae family and the three species Enterochimera arupensis sp. nov., Enterochimera coloradensis sp. nov, and Enterochimera californica sp. nov.</title>
        <authorList>
            <person name="Rossi A."/>
            <person name="Fisher M."/>
        </authorList>
    </citation>
    <scope>NUCLEOTIDE SEQUENCE [LARGE SCALE GENOMIC DNA]</scope>
    <source>
        <strain evidence="3">2016-Iso4</strain>
    </source>
</reference>
<dbReference type="PROSITE" id="PS51352">
    <property type="entry name" value="THIOREDOXIN_2"/>
    <property type="match status" value="1"/>
</dbReference>
<dbReference type="GO" id="GO:0016853">
    <property type="term" value="F:isomerase activity"/>
    <property type="evidence" value="ECO:0007669"/>
    <property type="project" value="UniProtKB-KW"/>
</dbReference>
<organism evidence="2 3">
    <name type="scientific">Chimaeribacter coloradensis</name>
    <dbReference type="NCBI Taxonomy" id="2060068"/>
    <lineage>
        <taxon>Bacteria</taxon>
        <taxon>Pseudomonadati</taxon>
        <taxon>Pseudomonadota</taxon>
        <taxon>Gammaproteobacteria</taxon>
        <taxon>Enterobacterales</taxon>
        <taxon>Yersiniaceae</taxon>
        <taxon>Chimaeribacter</taxon>
    </lineage>
</organism>
<dbReference type="GO" id="GO:0016491">
    <property type="term" value="F:oxidoreductase activity"/>
    <property type="evidence" value="ECO:0007669"/>
    <property type="project" value="InterPro"/>
</dbReference>
<dbReference type="InterPro" id="IPR013766">
    <property type="entry name" value="Thioredoxin_domain"/>
</dbReference>
<dbReference type="AlphaFoldDB" id="A0A2N5DTX1"/>
<proteinExistence type="predicted"/>
<keyword evidence="2" id="KW-0413">Isomerase</keyword>
<dbReference type="Pfam" id="PF00578">
    <property type="entry name" value="AhpC-TSA"/>
    <property type="match status" value="1"/>
</dbReference>
<dbReference type="GO" id="GO:0016209">
    <property type="term" value="F:antioxidant activity"/>
    <property type="evidence" value="ECO:0007669"/>
    <property type="project" value="InterPro"/>
</dbReference>
<dbReference type="Gene3D" id="3.40.30.10">
    <property type="entry name" value="Glutaredoxin"/>
    <property type="match status" value="1"/>
</dbReference>
<gene>
    <name evidence="2" type="ORF">CYR32_19290</name>
</gene>
<feature type="domain" description="Thioredoxin" evidence="1">
    <location>
        <begin position="49"/>
        <end position="183"/>
    </location>
</feature>
<accession>A0A2N5DTX1</accession>
<dbReference type="EMBL" id="PJZH01000034">
    <property type="protein sequence ID" value="PLR30161.1"/>
    <property type="molecule type" value="Genomic_DNA"/>
</dbReference>